<evidence type="ECO:0000256" key="1">
    <source>
        <dbReference type="ARBA" id="ARBA00010641"/>
    </source>
</evidence>
<organism evidence="6 7">
    <name type="scientific">Catalinimonas alkaloidigena</name>
    <dbReference type="NCBI Taxonomy" id="1075417"/>
    <lineage>
        <taxon>Bacteria</taxon>
        <taxon>Pseudomonadati</taxon>
        <taxon>Bacteroidota</taxon>
        <taxon>Cytophagia</taxon>
        <taxon>Cytophagales</taxon>
        <taxon>Catalimonadaceae</taxon>
        <taxon>Catalinimonas</taxon>
    </lineage>
</organism>
<dbReference type="PANTHER" id="PTHR43133:SF39">
    <property type="entry name" value="SIMILAR TO RNA POLYMERASE SIGMA-E FACTOR"/>
    <property type="match status" value="1"/>
</dbReference>
<reference evidence="6 7" key="1">
    <citation type="submission" date="2016-10" db="EMBL/GenBank/DDBJ databases">
        <authorList>
            <person name="de Groot N.N."/>
        </authorList>
    </citation>
    <scope>NUCLEOTIDE SEQUENCE [LARGE SCALE GENOMIC DNA]</scope>
    <source>
        <strain evidence="6 7">DSM 25186</strain>
    </source>
</reference>
<feature type="domain" description="RNA polymerase sigma-70 ECF-like HTH" evidence="5">
    <location>
        <begin position="4"/>
        <end position="187"/>
    </location>
</feature>
<keyword evidence="7" id="KW-1185">Reference proteome</keyword>
<dbReference type="InterPro" id="IPR011517">
    <property type="entry name" value="RNA_pol_sigma70_ECF-like"/>
</dbReference>
<dbReference type="SUPFAM" id="SSF88946">
    <property type="entry name" value="Sigma2 domain of RNA polymerase sigma factors"/>
    <property type="match status" value="1"/>
</dbReference>
<dbReference type="InterPro" id="IPR036388">
    <property type="entry name" value="WH-like_DNA-bd_sf"/>
</dbReference>
<dbReference type="InterPro" id="IPR053812">
    <property type="entry name" value="HTH_Sigma70_ECF-like"/>
</dbReference>
<comment type="similarity">
    <text evidence="1">Belongs to the sigma-70 factor family. ECF subfamily.</text>
</comment>
<evidence type="ECO:0000256" key="2">
    <source>
        <dbReference type="ARBA" id="ARBA00023015"/>
    </source>
</evidence>
<dbReference type="InterPro" id="IPR013324">
    <property type="entry name" value="RNA_pol_sigma_r3/r4-like"/>
</dbReference>
<evidence type="ECO:0000256" key="3">
    <source>
        <dbReference type="ARBA" id="ARBA00023082"/>
    </source>
</evidence>
<evidence type="ECO:0000259" key="5">
    <source>
        <dbReference type="Pfam" id="PF07638"/>
    </source>
</evidence>
<evidence type="ECO:0000256" key="4">
    <source>
        <dbReference type="ARBA" id="ARBA00023163"/>
    </source>
</evidence>
<dbReference type="GO" id="GO:0016987">
    <property type="term" value="F:sigma factor activity"/>
    <property type="evidence" value="ECO:0007669"/>
    <property type="project" value="UniProtKB-KW"/>
</dbReference>
<dbReference type="AlphaFoldDB" id="A0A1G8XDJ0"/>
<evidence type="ECO:0000313" key="6">
    <source>
        <dbReference type="EMBL" id="SDJ88414.1"/>
    </source>
</evidence>
<dbReference type="Proteomes" id="UP000198510">
    <property type="component" value="Unassembled WGS sequence"/>
</dbReference>
<dbReference type="InterPro" id="IPR014284">
    <property type="entry name" value="RNA_pol_sigma-70_dom"/>
</dbReference>
<dbReference type="NCBIfam" id="TIGR02937">
    <property type="entry name" value="sigma70-ECF"/>
    <property type="match status" value="1"/>
</dbReference>
<dbReference type="Pfam" id="PF07638">
    <property type="entry name" value="Sigma70_ECF"/>
    <property type="match status" value="1"/>
</dbReference>
<dbReference type="EMBL" id="FNFO01000001">
    <property type="protein sequence ID" value="SDJ88414.1"/>
    <property type="molecule type" value="Genomic_DNA"/>
</dbReference>
<dbReference type="RefSeq" id="WP_089678256.1">
    <property type="nucleotide sequence ID" value="NZ_FNFO01000001.1"/>
</dbReference>
<dbReference type="Gene3D" id="1.10.1740.10">
    <property type="match status" value="1"/>
</dbReference>
<proteinExistence type="inferred from homology"/>
<dbReference type="InterPro" id="IPR013325">
    <property type="entry name" value="RNA_pol_sigma_r2"/>
</dbReference>
<keyword evidence="2" id="KW-0805">Transcription regulation</keyword>
<dbReference type="NCBIfam" id="TIGR02999">
    <property type="entry name" value="Sig-70_X6"/>
    <property type="match status" value="1"/>
</dbReference>
<dbReference type="SUPFAM" id="SSF88659">
    <property type="entry name" value="Sigma3 and sigma4 domains of RNA polymerase sigma factors"/>
    <property type="match status" value="1"/>
</dbReference>
<gene>
    <name evidence="6" type="ORF">SAMN05421823_101332</name>
</gene>
<sequence>MAPAQITQLLQRGSDGDTSAYNQLYTFVYQELRQVARRIRRQVGVGTDQTLQTTALVHEVYLRLIDQESVSWECRNQFFGMAARAMRFVLIDYLRHKQAAKRGGKQGPISLHEWELDIPDQTATYLTDLHDALEKLEQIDARSARIVECRFFGGMTIEETASGMGLSPATVKRNWNLTRAWLYQQMKSS</sequence>
<dbReference type="InterPro" id="IPR039425">
    <property type="entry name" value="RNA_pol_sigma-70-like"/>
</dbReference>
<keyword evidence="3" id="KW-0731">Sigma factor</keyword>
<dbReference type="OrthoDB" id="128473at2"/>
<dbReference type="PANTHER" id="PTHR43133">
    <property type="entry name" value="RNA POLYMERASE ECF-TYPE SIGMA FACTO"/>
    <property type="match status" value="1"/>
</dbReference>
<name>A0A1G8XDJ0_9BACT</name>
<dbReference type="GO" id="GO:0006352">
    <property type="term" value="P:DNA-templated transcription initiation"/>
    <property type="evidence" value="ECO:0007669"/>
    <property type="project" value="InterPro"/>
</dbReference>
<dbReference type="STRING" id="1075417.SAMN05421823_101332"/>
<evidence type="ECO:0000313" key="7">
    <source>
        <dbReference type="Proteomes" id="UP000198510"/>
    </source>
</evidence>
<protein>
    <submittedName>
        <fullName evidence="6">RNA polymerase sigma factor, TIGR02999 family</fullName>
    </submittedName>
</protein>
<keyword evidence="4" id="KW-0804">Transcription</keyword>
<dbReference type="Gene3D" id="1.10.10.10">
    <property type="entry name" value="Winged helix-like DNA-binding domain superfamily/Winged helix DNA-binding domain"/>
    <property type="match status" value="1"/>
</dbReference>
<accession>A0A1G8XDJ0</accession>